<keyword evidence="7" id="KW-0325">Glycoprotein</keyword>
<organism evidence="14 15">
    <name type="scientific">Tigriopus californicus</name>
    <name type="common">Marine copepod</name>
    <dbReference type="NCBI Taxonomy" id="6832"/>
    <lineage>
        <taxon>Eukaryota</taxon>
        <taxon>Metazoa</taxon>
        <taxon>Ecdysozoa</taxon>
        <taxon>Arthropoda</taxon>
        <taxon>Crustacea</taxon>
        <taxon>Multicrustacea</taxon>
        <taxon>Hexanauplia</taxon>
        <taxon>Copepoda</taxon>
        <taxon>Harpacticoida</taxon>
        <taxon>Harpacticidae</taxon>
        <taxon>Tigriopus</taxon>
    </lineage>
</organism>
<dbReference type="Proteomes" id="UP000318571">
    <property type="component" value="Chromosome 7"/>
</dbReference>
<evidence type="ECO:0000256" key="4">
    <source>
        <dbReference type="ARBA" id="ARBA00012754"/>
    </source>
</evidence>
<feature type="domain" description="Beta-mannosidase Ig-fold" evidence="12">
    <location>
        <begin position="861"/>
        <end position="938"/>
    </location>
</feature>
<dbReference type="EMBL" id="VCGU01000008">
    <property type="protein sequence ID" value="TRY71911.1"/>
    <property type="molecule type" value="Genomic_DNA"/>
</dbReference>
<dbReference type="SUPFAM" id="SSF49785">
    <property type="entry name" value="Galactose-binding domain-like"/>
    <property type="match status" value="1"/>
</dbReference>
<feature type="domain" description="Glycoside hydrolase family 2 immunoglobulin-like beta-sandwich" evidence="11">
    <location>
        <begin position="328"/>
        <end position="379"/>
    </location>
</feature>
<dbReference type="GO" id="GO:0005764">
    <property type="term" value="C:lysosome"/>
    <property type="evidence" value="ECO:0007669"/>
    <property type="project" value="UniProtKB-SubCell"/>
</dbReference>
<dbReference type="Gene3D" id="3.20.20.80">
    <property type="entry name" value="Glycosidases"/>
    <property type="match status" value="2"/>
</dbReference>
<evidence type="ECO:0000259" key="11">
    <source>
        <dbReference type="Pfam" id="PF00703"/>
    </source>
</evidence>
<dbReference type="GO" id="GO:0005975">
    <property type="term" value="P:carbohydrate metabolic process"/>
    <property type="evidence" value="ECO:0007669"/>
    <property type="project" value="InterPro"/>
</dbReference>
<name>A0A553P2K4_TIGCA</name>
<dbReference type="FunFam" id="2.60.120.260:FF:000060">
    <property type="entry name" value="Probable beta-mannosidase"/>
    <property type="match status" value="1"/>
</dbReference>
<comment type="catalytic activity">
    <reaction evidence="1">
        <text>Hydrolysis of terminal, non-reducing beta-D-mannose residues in beta-D-mannosides.</text>
        <dbReference type="EC" id="3.2.1.25"/>
    </reaction>
</comment>
<evidence type="ECO:0000256" key="8">
    <source>
        <dbReference type="ARBA" id="ARBA00023228"/>
    </source>
</evidence>
<comment type="caution">
    <text evidence="14">The sequence shown here is derived from an EMBL/GenBank/DDBJ whole genome shotgun (WGS) entry which is preliminary data.</text>
</comment>
<dbReference type="Pfam" id="PF22666">
    <property type="entry name" value="Glyco_hydro_2_N2"/>
    <property type="match status" value="1"/>
</dbReference>
<proteinExistence type="inferred from homology"/>
<dbReference type="InterPro" id="IPR041625">
    <property type="entry name" value="Beta-mannosidase_Ig"/>
</dbReference>
<evidence type="ECO:0000256" key="2">
    <source>
        <dbReference type="ARBA" id="ARBA00004371"/>
    </source>
</evidence>
<evidence type="ECO:0000259" key="12">
    <source>
        <dbReference type="Pfam" id="PF17753"/>
    </source>
</evidence>
<keyword evidence="15" id="KW-1185">Reference proteome</keyword>
<dbReference type="InterPro" id="IPR054593">
    <property type="entry name" value="Beta-mannosidase-like_N2"/>
</dbReference>
<evidence type="ECO:0000259" key="13">
    <source>
        <dbReference type="Pfam" id="PF22666"/>
    </source>
</evidence>
<comment type="subcellular location">
    <subcellularLocation>
        <location evidence="2">Lysosome</location>
    </subcellularLocation>
</comment>
<protein>
    <recommendedName>
        <fullName evidence="4">beta-mannosidase</fullName>
        <ecNumber evidence="4">3.2.1.25</ecNumber>
    </recommendedName>
    <alternativeName>
        <fullName evidence="10">Mannanase</fullName>
    </alternativeName>
</protein>
<dbReference type="Gene3D" id="2.60.40.10">
    <property type="entry name" value="Immunoglobulins"/>
    <property type="match status" value="2"/>
</dbReference>
<dbReference type="EC" id="3.2.1.25" evidence="4"/>
<dbReference type="SUPFAM" id="SSF49303">
    <property type="entry name" value="beta-Galactosidase/glucuronidase domain"/>
    <property type="match status" value="2"/>
</dbReference>
<dbReference type="SUPFAM" id="SSF51445">
    <property type="entry name" value="(Trans)glycosidases"/>
    <property type="match status" value="1"/>
</dbReference>
<dbReference type="InterPro" id="IPR050887">
    <property type="entry name" value="Beta-mannosidase_GH2"/>
</dbReference>
<dbReference type="InterPro" id="IPR013783">
    <property type="entry name" value="Ig-like_fold"/>
</dbReference>
<dbReference type="GO" id="GO:0004567">
    <property type="term" value="F:beta-mannosidase activity"/>
    <property type="evidence" value="ECO:0007669"/>
    <property type="project" value="UniProtKB-EC"/>
</dbReference>
<dbReference type="PANTHER" id="PTHR43730:SF1">
    <property type="entry name" value="BETA-MANNOSIDASE"/>
    <property type="match status" value="1"/>
</dbReference>
<dbReference type="Pfam" id="PF00703">
    <property type="entry name" value="Glyco_hydro_2"/>
    <property type="match status" value="1"/>
</dbReference>
<evidence type="ECO:0000313" key="15">
    <source>
        <dbReference type="Proteomes" id="UP000318571"/>
    </source>
</evidence>
<evidence type="ECO:0000256" key="10">
    <source>
        <dbReference type="ARBA" id="ARBA00033445"/>
    </source>
</evidence>
<feature type="domain" description="Beta-mannosidase-like galactose-binding" evidence="13">
    <location>
        <begin position="74"/>
        <end position="253"/>
    </location>
</feature>
<dbReference type="InterPro" id="IPR017853">
    <property type="entry name" value="GH"/>
</dbReference>
<keyword evidence="9" id="KW-0326">Glycosidase</keyword>
<dbReference type="AlphaFoldDB" id="A0A553P2K4"/>
<keyword evidence="6" id="KW-0378">Hydrolase</keyword>
<evidence type="ECO:0000256" key="7">
    <source>
        <dbReference type="ARBA" id="ARBA00023180"/>
    </source>
</evidence>
<evidence type="ECO:0000256" key="3">
    <source>
        <dbReference type="ARBA" id="ARBA00007401"/>
    </source>
</evidence>
<gene>
    <name evidence="14" type="ORF">TCAL_00176</name>
</gene>
<dbReference type="OMA" id="SISYMPC"/>
<evidence type="ECO:0000256" key="1">
    <source>
        <dbReference type="ARBA" id="ARBA00000829"/>
    </source>
</evidence>
<keyword evidence="8" id="KW-0458">Lysosome</keyword>
<sequence length="940" mass="107585">MVKLRRCSMVVSSFLGIFAIWKIQRSTTNLEKSKKSFYKVLAPENRYDNDHLAENIQYDTDGHAKIFDLGGSDWTVQSNNGSISIPAQVPGGIYSDLERAQVLNSSVYFRFNDVKFRWVGQESWVYKKEFTMPKSMKGSENVLLNLEGLDTVAEITLNEQFIGRTENMFVRYRFDVKEHIKFARKNTLEIAFESPVLYAKRKFEEHSNQFYIVPPIRVPEVYHGENHANFIRKTQASFGWDIGPSFPSTGIYKPISIQGYQSANIQYVTFNSMPEEDCWRVSTRVLVEAENGFEGQLDIEIVEKLTGHIIFNVNESVMFSLFPENEILDSFQINGSVPKKDVKTWWPNELGDQNLYILTATLRKDKSNVSSKSIQVGFRTIELVQKPLHDIYQTIAQKAGDTFFFKVNGVPIFAKGSNLVPIHILPEKVTKGDVDYLLKFAKTSHMNMIRVWGGGSYQSEYFHRKADELGILVWQDFMFACSMYPVNEDFLKNVQKEIFHQVRRLQHHPMIRNIVIQEAPDTPWMTSSPIGKHEIGHVNPSTNPMDLHYGDNHFYIRTKNQWQPGIYPIPRFMSEYGFQSFPSISTLEKFAYDDDLYFPSRFINHRQHGPKANDELVFTAAFHFHLDRIIHQRDPEGLAKLLYLAQVNQAESLRTETELLRRMVSVISEEGHGMTMGALYWQLNSIWPGGCLSTFEHGGKWKLANYAVEQMFRPVVVVLDVTSEERVKVHVVNDGGTLVSNFTLHIELQKYSDLHACFQQTIAIPPVAHLQSIEVLNVGLETILDQCSFPGKSETTTQTAKYPESAPLESLTVTTQSTSEPDYRRIFSLLTSKIFNSQSEIISQRTKLLSEPKEALGLINPRLSLHVERISNVIFEILISTESVALFVALDTPISGRFSDNGFHLLNASKSVIFHVDNGSDMSVEQFTKQLNVISYYNDF</sequence>
<keyword evidence="5" id="KW-0732">Signal</keyword>
<dbReference type="PANTHER" id="PTHR43730">
    <property type="entry name" value="BETA-MANNOSIDASE"/>
    <property type="match status" value="1"/>
</dbReference>
<dbReference type="InterPro" id="IPR008979">
    <property type="entry name" value="Galactose-bd-like_sf"/>
</dbReference>
<evidence type="ECO:0000256" key="5">
    <source>
        <dbReference type="ARBA" id="ARBA00022729"/>
    </source>
</evidence>
<dbReference type="Pfam" id="PF17753">
    <property type="entry name" value="Ig_mannosidase"/>
    <property type="match status" value="1"/>
</dbReference>
<reference evidence="14 15" key="1">
    <citation type="journal article" date="2018" name="Nat. Ecol. Evol.">
        <title>Genomic signatures of mitonuclear coevolution across populations of Tigriopus californicus.</title>
        <authorList>
            <person name="Barreto F.S."/>
            <person name="Watson E.T."/>
            <person name="Lima T.G."/>
            <person name="Willett C.S."/>
            <person name="Edmands S."/>
            <person name="Li W."/>
            <person name="Burton R.S."/>
        </authorList>
    </citation>
    <scope>NUCLEOTIDE SEQUENCE [LARGE SCALE GENOMIC DNA]</scope>
    <source>
        <strain evidence="14 15">San Diego</strain>
    </source>
</reference>
<accession>A0A553P2K4</accession>
<evidence type="ECO:0000256" key="6">
    <source>
        <dbReference type="ARBA" id="ARBA00022801"/>
    </source>
</evidence>
<dbReference type="InterPro" id="IPR036156">
    <property type="entry name" value="Beta-gal/glucu_dom_sf"/>
</dbReference>
<dbReference type="STRING" id="6832.A0A553P2K4"/>
<dbReference type="GO" id="GO:0006516">
    <property type="term" value="P:glycoprotein catabolic process"/>
    <property type="evidence" value="ECO:0007669"/>
    <property type="project" value="TreeGrafter"/>
</dbReference>
<comment type="similarity">
    <text evidence="3">Belongs to the glycosyl hydrolase 2 family.</text>
</comment>
<dbReference type="InterPro" id="IPR006102">
    <property type="entry name" value="Ig-like_GH2"/>
</dbReference>
<evidence type="ECO:0000313" key="14">
    <source>
        <dbReference type="EMBL" id="TRY71911.1"/>
    </source>
</evidence>
<dbReference type="Gene3D" id="2.60.120.260">
    <property type="entry name" value="Galactose-binding domain-like"/>
    <property type="match status" value="1"/>
</dbReference>
<evidence type="ECO:0000256" key="9">
    <source>
        <dbReference type="ARBA" id="ARBA00023295"/>
    </source>
</evidence>